<proteinExistence type="inferred from homology"/>
<dbReference type="CDD" id="cd23507">
    <property type="entry name" value="hydrophobin_I"/>
    <property type="match status" value="1"/>
</dbReference>
<keyword evidence="5 7" id="KW-1015">Disulfide bond</keyword>
<name>A0AA38UIE2_9AGAR</name>
<evidence type="ECO:0000256" key="7">
    <source>
        <dbReference type="RuleBase" id="RU365009"/>
    </source>
</evidence>
<dbReference type="Pfam" id="PF01185">
    <property type="entry name" value="Hydrophobin"/>
    <property type="match status" value="1"/>
</dbReference>
<comment type="caution">
    <text evidence="8">The sequence shown here is derived from an EMBL/GenBank/DDBJ whole genome shotgun (WGS) entry which is preliminary data.</text>
</comment>
<keyword evidence="7" id="KW-0732">Signal</keyword>
<evidence type="ECO:0000256" key="1">
    <source>
        <dbReference type="ARBA" id="ARBA00004191"/>
    </source>
</evidence>
<evidence type="ECO:0000313" key="9">
    <source>
        <dbReference type="Proteomes" id="UP001163846"/>
    </source>
</evidence>
<accession>A0AA38UIE2</accession>
<evidence type="ECO:0000256" key="4">
    <source>
        <dbReference type="ARBA" id="ARBA00022525"/>
    </source>
</evidence>
<gene>
    <name evidence="8" type="ORF">F5878DRAFT_638757</name>
</gene>
<feature type="signal peptide" evidence="7">
    <location>
        <begin position="1"/>
        <end position="20"/>
    </location>
</feature>
<reference evidence="8" key="1">
    <citation type="submission" date="2022-08" db="EMBL/GenBank/DDBJ databases">
        <authorList>
            <consortium name="DOE Joint Genome Institute"/>
            <person name="Min B."/>
            <person name="Riley R."/>
            <person name="Sierra-Patev S."/>
            <person name="Naranjo-Ortiz M."/>
            <person name="Looney B."/>
            <person name="Konkel Z."/>
            <person name="Slot J.C."/>
            <person name="Sakamoto Y."/>
            <person name="Steenwyk J.L."/>
            <person name="Rokas A."/>
            <person name="Carro J."/>
            <person name="Camarero S."/>
            <person name="Ferreira P."/>
            <person name="Molpeceres G."/>
            <person name="Ruiz-Duenas F.J."/>
            <person name="Serrano A."/>
            <person name="Henrissat B."/>
            <person name="Drula E."/>
            <person name="Hughes K.W."/>
            <person name="Mata J.L."/>
            <person name="Ishikawa N.K."/>
            <person name="Vargas-Isla R."/>
            <person name="Ushijima S."/>
            <person name="Smith C.A."/>
            <person name="Ahrendt S."/>
            <person name="Andreopoulos W."/>
            <person name="He G."/>
            <person name="Labutti K."/>
            <person name="Lipzen A."/>
            <person name="Ng V."/>
            <person name="Sandor L."/>
            <person name="Barry K."/>
            <person name="Martinez A.T."/>
            <person name="Xiao Y."/>
            <person name="Gibbons J.G."/>
            <person name="Terashima K."/>
            <person name="Hibbett D.S."/>
            <person name="Grigoriev I.V."/>
        </authorList>
    </citation>
    <scope>NUCLEOTIDE SEQUENCE</scope>
    <source>
        <strain evidence="8">TFB9207</strain>
    </source>
</reference>
<keyword evidence="4 7" id="KW-0964">Secreted</keyword>
<feature type="chain" id="PRO_5041481362" description="Hydrophobin" evidence="7">
    <location>
        <begin position="21"/>
        <end position="102"/>
    </location>
</feature>
<evidence type="ECO:0000256" key="2">
    <source>
        <dbReference type="ARBA" id="ARBA00010446"/>
    </source>
</evidence>
<dbReference type="EMBL" id="MU806002">
    <property type="protein sequence ID" value="KAJ3842534.1"/>
    <property type="molecule type" value="Genomic_DNA"/>
</dbReference>
<evidence type="ECO:0000256" key="3">
    <source>
        <dbReference type="ARBA" id="ARBA00022512"/>
    </source>
</evidence>
<protein>
    <recommendedName>
        <fullName evidence="7">Hydrophobin</fullName>
    </recommendedName>
</protein>
<dbReference type="InterPro" id="IPR001338">
    <property type="entry name" value="Class_I_Hydrophobin"/>
</dbReference>
<dbReference type="GO" id="GO:0005199">
    <property type="term" value="F:structural constituent of cell wall"/>
    <property type="evidence" value="ECO:0007669"/>
    <property type="project" value="InterPro"/>
</dbReference>
<dbReference type="Proteomes" id="UP001163846">
    <property type="component" value="Unassembled WGS sequence"/>
</dbReference>
<dbReference type="GO" id="GO:0009277">
    <property type="term" value="C:fungal-type cell wall"/>
    <property type="evidence" value="ECO:0007669"/>
    <property type="project" value="InterPro"/>
</dbReference>
<comment type="similarity">
    <text evidence="2 7">Belongs to the fungal hydrophobin family.</text>
</comment>
<keyword evidence="3 7" id="KW-0134">Cell wall</keyword>
<comment type="subunit">
    <text evidence="6">Self-assembles to form functional amyloid fibrils called rodlets. Self-assembly into fibrillar rodlets occurs spontaneously at hydrophobic:hydrophilic interfaces and the rodlets further associate laterally to form amphipathic monolayers.</text>
</comment>
<sequence length="102" mass="9962">MFFSLSKMISVAVLVSVATAIPTGENVEGNGGSTTTTPGNSCSTGELQCCDSLETGSTGVLGGLIGTGCVPLVGGACQAQAVCCTNNAQASIVSFGCVPIQL</sequence>
<evidence type="ECO:0000313" key="8">
    <source>
        <dbReference type="EMBL" id="KAJ3842534.1"/>
    </source>
</evidence>
<evidence type="ECO:0000256" key="5">
    <source>
        <dbReference type="ARBA" id="ARBA00023157"/>
    </source>
</evidence>
<comment type="subcellular location">
    <subcellularLocation>
        <location evidence="1 7">Secreted</location>
        <location evidence="1 7">Cell wall</location>
    </subcellularLocation>
</comment>
<organism evidence="8 9">
    <name type="scientific">Lentinula raphanica</name>
    <dbReference type="NCBI Taxonomy" id="153919"/>
    <lineage>
        <taxon>Eukaryota</taxon>
        <taxon>Fungi</taxon>
        <taxon>Dikarya</taxon>
        <taxon>Basidiomycota</taxon>
        <taxon>Agaricomycotina</taxon>
        <taxon>Agaricomycetes</taxon>
        <taxon>Agaricomycetidae</taxon>
        <taxon>Agaricales</taxon>
        <taxon>Marasmiineae</taxon>
        <taxon>Omphalotaceae</taxon>
        <taxon>Lentinula</taxon>
    </lineage>
</organism>
<dbReference type="SMART" id="SM00075">
    <property type="entry name" value="HYDRO"/>
    <property type="match status" value="1"/>
</dbReference>
<dbReference type="AlphaFoldDB" id="A0AA38UIE2"/>
<evidence type="ECO:0000256" key="6">
    <source>
        <dbReference type="ARBA" id="ARBA00093546"/>
    </source>
</evidence>
<keyword evidence="9" id="KW-1185">Reference proteome</keyword>